<organism evidence="1 2">
    <name type="scientific">Glycomyces buryatensis</name>
    <dbReference type="NCBI Taxonomy" id="2570927"/>
    <lineage>
        <taxon>Bacteria</taxon>
        <taxon>Bacillati</taxon>
        <taxon>Actinomycetota</taxon>
        <taxon>Actinomycetes</taxon>
        <taxon>Glycomycetales</taxon>
        <taxon>Glycomycetaceae</taxon>
        <taxon>Glycomyces</taxon>
    </lineage>
</organism>
<evidence type="ECO:0000313" key="1">
    <source>
        <dbReference type="EMBL" id="THV42670.1"/>
    </source>
</evidence>
<evidence type="ECO:0000313" key="2">
    <source>
        <dbReference type="Proteomes" id="UP000308760"/>
    </source>
</evidence>
<protein>
    <submittedName>
        <fullName evidence="1">Uncharacterized protein</fullName>
    </submittedName>
</protein>
<dbReference type="Proteomes" id="UP000308760">
    <property type="component" value="Unassembled WGS sequence"/>
</dbReference>
<dbReference type="AlphaFoldDB" id="A0A4S8QEA9"/>
<sequence>MEESPDAYREVGSEVRLPPDVVRTFVKAPLSRAERQADPIPAEVLGIFANHGIPLTDELRAAAGDLSLAAVLTRDRRKAIEDRDDD</sequence>
<dbReference type="RefSeq" id="WP_136533583.1">
    <property type="nucleotide sequence ID" value="NZ_STGY01000021.1"/>
</dbReference>
<proteinExistence type="predicted"/>
<reference evidence="1 2" key="2">
    <citation type="submission" date="2019-05" db="EMBL/GenBank/DDBJ databases">
        <title>Glycomyces buryatensis sp. nov.</title>
        <authorList>
            <person name="Nikitina E."/>
        </authorList>
    </citation>
    <scope>NUCLEOTIDE SEQUENCE [LARGE SCALE GENOMIC DNA]</scope>
    <source>
        <strain evidence="1 2">18</strain>
    </source>
</reference>
<dbReference type="EMBL" id="STGY01000021">
    <property type="protein sequence ID" value="THV42670.1"/>
    <property type="molecule type" value="Genomic_DNA"/>
</dbReference>
<accession>A0A4S8QEA9</accession>
<name>A0A4S8QEA9_9ACTN</name>
<comment type="caution">
    <text evidence="1">The sequence shown here is derived from an EMBL/GenBank/DDBJ whole genome shotgun (WGS) entry which is preliminary data.</text>
</comment>
<keyword evidence="2" id="KW-1185">Reference proteome</keyword>
<reference evidence="2" key="1">
    <citation type="submission" date="2019-04" db="EMBL/GenBank/DDBJ databases">
        <title>Nocardioides xinjiangensis sp. nov.</title>
        <authorList>
            <person name="Liu S."/>
        </authorList>
    </citation>
    <scope>NUCLEOTIDE SEQUENCE [LARGE SCALE GENOMIC DNA]</scope>
    <source>
        <strain evidence="2">18</strain>
    </source>
</reference>
<gene>
    <name evidence="1" type="ORF">FAB82_05755</name>
</gene>